<dbReference type="SMART" id="SM00028">
    <property type="entry name" value="TPR"/>
    <property type="match status" value="10"/>
</dbReference>
<proteinExistence type="predicted"/>
<dbReference type="OrthoDB" id="5959200at2"/>
<keyword evidence="2 3" id="KW-0802">TPR repeat</keyword>
<evidence type="ECO:0000256" key="4">
    <source>
        <dbReference type="SAM" id="SignalP"/>
    </source>
</evidence>
<feature type="chain" id="PRO_5014894628" evidence="4">
    <location>
        <begin position="28"/>
        <end position="963"/>
    </location>
</feature>
<reference evidence="5 6" key="1">
    <citation type="submission" date="2017-03" db="EMBL/GenBank/DDBJ databases">
        <title>Complete genome sequence of Candidatus 'Thiodictyon syntrophicum' sp. nov. strain Cad16T, a photolithoautotroph purple sulfur bacterium isolated from an alpine meromictic lake.</title>
        <authorList>
            <person name="Luedin S.M."/>
            <person name="Pothier J.F."/>
            <person name="Danza F."/>
            <person name="Storelli N."/>
            <person name="Wittwer M."/>
            <person name="Tonolla M."/>
        </authorList>
    </citation>
    <scope>NUCLEOTIDE SEQUENCE [LARGE SCALE GENOMIC DNA]</scope>
    <source>
        <strain evidence="5 6">Cad16T</strain>
    </source>
</reference>
<dbReference type="RefSeq" id="WP_100921609.1">
    <property type="nucleotide sequence ID" value="NZ_CP020370.1"/>
</dbReference>
<dbReference type="KEGG" id="tsy:THSYN_25380"/>
<sequence length="963" mass="103249">MAITGSPLTALLSAALFGLGFSVSALAAPTPELAAPAPQATLLQDQAQQEDEQDFNSPLTSAALLARVRGDLAVGQVRAAIAGLRLLLHQDPANLQGLLILADLHLLIQRGAVAETALKQAEQAGVPRAQVLTRLAEAYLQQNDPRRVLDELADLADLEPDLSAQMLAWQARAQVALGDRAQARALLERALTLVPDQPLVLTDLGRLTLLEGRRDEARATLDRVITLGRDTREAHAILAELDQAQGQPGAAERHLDAALEQAPERWLYRWRRAMVRIDLDKLAAADADLQAAAAVSPGFAGLDLARARLALAQENPAAAMQHIDAYLAVVPKDQAAFQVALQAAAGLGDPARLRSLAERLQRAAPDSPGPVMITAQARLIAGDAQGALDTLEPLARREVPAPELTLLRARALRALGRRDEAGEVVVRALERFPQDPRLRLWEAESLADRGEREAALRGVNAILANKPQDIPARMLRGRLLVEMGVLDEASREGRSLMDAVPGAPGGYRIVAAALVLAGDAQGARAVLSEALGRVRPQADLLVGLARLEVAAGDLSPALEHYRAALALEPDNLEAMAGLARHAADGEGGLDMLERLAQALQRDQDNPVLRAETIAALLARGQSKEAARVADETPIDLRRDAPEALGRARALALLAAERPGDALGVLGPLTSANPRQAEPRLLSARALAALKDQRAQEQFLAGWRLDPDAPLAAEVLDDLLAILPEGRARERLITEMSRVHPNALLVEVLRARVASAAGALAQAARHWKEVRRREPKHRRWLLEYLRTLLALDQRAEAIVTADAWLRESPKDAEVAVLLANHLFERGERGRAARYYQDVLAYQPDNPFALNNLALDFMGTKPAAAVTYAQRLLSLFPAQPKVLDTVGTVRLAVGDGTGAVEVLSRAHDKAPSDPQIAFHLAQALVAAAAPGRARELLRPIVSQDFAEQGQARDLLARLEAGAPGN</sequence>
<accession>A0A2K8UEC3</accession>
<keyword evidence="1" id="KW-0677">Repeat</keyword>
<gene>
    <name evidence="5" type="ORF">THSYN_25380</name>
</gene>
<dbReference type="Pfam" id="PF13432">
    <property type="entry name" value="TPR_16"/>
    <property type="match status" value="1"/>
</dbReference>
<evidence type="ECO:0000256" key="1">
    <source>
        <dbReference type="ARBA" id="ARBA00022737"/>
    </source>
</evidence>
<dbReference type="EMBL" id="CP020370">
    <property type="protein sequence ID" value="AUB83934.1"/>
    <property type="molecule type" value="Genomic_DNA"/>
</dbReference>
<dbReference type="InterPro" id="IPR019734">
    <property type="entry name" value="TPR_rpt"/>
</dbReference>
<dbReference type="PANTHER" id="PTHR45586:SF14">
    <property type="entry name" value="TETRATRICOPEPTIDE TPR_2 REPEAT PROTEIN"/>
    <property type="match status" value="1"/>
</dbReference>
<dbReference type="PANTHER" id="PTHR45586">
    <property type="entry name" value="TPR REPEAT-CONTAINING PROTEIN PA4667"/>
    <property type="match status" value="1"/>
</dbReference>
<organism evidence="5 6">
    <name type="scientific">Candidatus Thiodictyon syntrophicum</name>
    <dbReference type="NCBI Taxonomy" id="1166950"/>
    <lineage>
        <taxon>Bacteria</taxon>
        <taxon>Pseudomonadati</taxon>
        <taxon>Pseudomonadota</taxon>
        <taxon>Gammaproteobacteria</taxon>
        <taxon>Chromatiales</taxon>
        <taxon>Chromatiaceae</taxon>
        <taxon>Thiodictyon</taxon>
    </lineage>
</organism>
<dbReference type="SUPFAM" id="SSF48452">
    <property type="entry name" value="TPR-like"/>
    <property type="match status" value="4"/>
</dbReference>
<dbReference type="InterPro" id="IPR051012">
    <property type="entry name" value="CellSynth/LPSAsmb/PSIAsmb"/>
</dbReference>
<evidence type="ECO:0000256" key="3">
    <source>
        <dbReference type="PROSITE-ProRule" id="PRU00339"/>
    </source>
</evidence>
<keyword evidence="4" id="KW-0732">Signal</keyword>
<keyword evidence="6" id="KW-1185">Reference proteome</keyword>
<dbReference type="Pfam" id="PF14559">
    <property type="entry name" value="TPR_19"/>
    <property type="match status" value="3"/>
</dbReference>
<dbReference type="AlphaFoldDB" id="A0A2K8UEC3"/>
<protein>
    <submittedName>
        <fullName evidence="5">Uncharacterized protein</fullName>
    </submittedName>
</protein>
<name>A0A2K8UEC3_9GAMM</name>
<feature type="signal peptide" evidence="4">
    <location>
        <begin position="1"/>
        <end position="27"/>
    </location>
</feature>
<evidence type="ECO:0000313" key="6">
    <source>
        <dbReference type="Proteomes" id="UP000232638"/>
    </source>
</evidence>
<dbReference type="InterPro" id="IPR011990">
    <property type="entry name" value="TPR-like_helical_dom_sf"/>
</dbReference>
<dbReference type="Gene3D" id="1.25.40.10">
    <property type="entry name" value="Tetratricopeptide repeat domain"/>
    <property type="match status" value="4"/>
</dbReference>
<evidence type="ECO:0000313" key="5">
    <source>
        <dbReference type="EMBL" id="AUB83934.1"/>
    </source>
</evidence>
<dbReference type="Proteomes" id="UP000232638">
    <property type="component" value="Chromosome"/>
</dbReference>
<feature type="repeat" description="TPR" evidence="3">
    <location>
        <begin position="538"/>
        <end position="571"/>
    </location>
</feature>
<feature type="repeat" description="TPR" evidence="3">
    <location>
        <begin position="811"/>
        <end position="844"/>
    </location>
</feature>
<dbReference type="PROSITE" id="PS50005">
    <property type="entry name" value="TPR"/>
    <property type="match status" value="2"/>
</dbReference>
<evidence type="ECO:0000256" key="2">
    <source>
        <dbReference type="ARBA" id="ARBA00022803"/>
    </source>
</evidence>